<evidence type="ECO:0008006" key="4">
    <source>
        <dbReference type="Google" id="ProtNLM"/>
    </source>
</evidence>
<dbReference type="EMBL" id="JBHUCM010000002">
    <property type="protein sequence ID" value="MFD1535615.1"/>
    <property type="molecule type" value="Genomic_DNA"/>
</dbReference>
<reference evidence="3" key="1">
    <citation type="journal article" date="2019" name="Int. J. Syst. Evol. Microbiol.">
        <title>The Global Catalogue of Microorganisms (GCM) 10K type strain sequencing project: providing services to taxonomists for standard genome sequencing and annotation.</title>
        <authorList>
            <consortium name="The Broad Institute Genomics Platform"/>
            <consortium name="The Broad Institute Genome Sequencing Center for Infectious Disease"/>
            <person name="Wu L."/>
            <person name="Ma J."/>
        </authorList>
    </citation>
    <scope>NUCLEOTIDE SEQUENCE [LARGE SCALE GENOMIC DNA]</scope>
    <source>
        <strain evidence="3">CGMCC 1.15399</strain>
    </source>
</reference>
<evidence type="ECO:0000313" key="2">
    <source>
        <dbReference type="EMBL" id="MFD1535615.1"/>
    </source>
</evidence>
<feature type="region of interest" description="Disordered" evidence="1">
    <location>
        <begin position="1"/>
        <end position="26"/>
    </location>
</feature>
<keyword evidence="3" id="KW-1185">Reference proteome</keyword>
<evidence type="ECO:0000313" key="3">
    <source>
        <dbReference type="Proteomes" id="UP001597097"/>
    </source>
</evidence>
<dbReference type="Proteomes" id="UP001597097">
    <property type="component" value="Unassembled WGS sequence"/>
</dbReference>
<accession>A0ABW4FYL7</accession>
<sequence>MIIPGRTKTEQARKTFPAALPGTPRDTRALRRDQVPEDHVGTVDSSNADFITSQAVHVGGGMFIP</sequence>
<name>A0ABW4FYL7_9ACTN</name>
<gene>
    <name evidence="2" type="ORF">ACFSJ0_01135</name>
</gene>
<dbReference type="RefSeq" id="WP_219537872.1">
    <property type="nucleotide sequence ID" value="NZ_JAHKRM010000041.1"/>
</dbReference>
<comment type="caution">
    <text evidence="2">The sequence shown here is derived from an EMBL/GenBank/DDBJ whole genome shotgun (WGS) entry which is preliminary data.</text>
</comment>
<protein>
    <recommendedName>
        <fullName evidence="4">SDR family oxidoreductase</fullName>
    </recommendedName>
</protein>
<organism evidence="2 3">
    <name type="scientific">Nonomuraea guangzhouensis</name>
    <dbReference type="NCBI Taxonomy" id="1291555"/>
    <lineage>
        <taxon>Bacteria</taxon>
        <taxon>Bacillati</taxon>
        <taxon>Actinomycetota</taxon>
        <taxon>Actinomycetes</taxon>
        <taxon>Streptosporangiales</taxon>
        <taxon>Streptosporangiaceae</taxon>
        <taxon>Nonomuraea</taxon>
    </lineage>
</organism>
<proteinExistence type="predicted"/>
<evidence type="ECO:0000256" key="1">
    <source>
        <dbReference type="SAM" id="MobiDB-lite"/>
    </source>
</evidence>